<evidence type="ECO:0000313" key="1">
    <source>
        <dbReference type="EMBL" id="MBA0849708.1"/>
    </source>
</evidence>
<name>A0A7J9KTE3_GOSSC</name>
<reference evidence="1 2" key="1">
    <citation type="journal article" date="2019" name="Genome Biol. Evol.">
        <title>Insights into the evolution of the New World diploid cottons (Gossypium, subgenus Houzingenia) based on genome sequencing.</title>
        <authorList>
            <person name="Grover C.E."/>
            <person name="Arick M.A. 2nd"/>
            <person name="Thrash A."/>
            <person name="Conover J.L."/>
            <person name="Sanders W.S."/>
            <person name="Peterson D.G."/>
            <person name="Frelichowski J.E."/>
            <person name="Scheffler J.A."/>
            <person name="Scheffler B.E."/>
            <person name="Wendel J.F."/>
        </authorList>
    </citation>
    <scope>NUCLEOTIDE SEQUENCE [LARGE SCALE GENOMIC DNA]</scope>
    <source>
        <strain evidence="1">1</strain>
        <tissue evidence="1">Leaf</tissue>
    </source>
</reference>
<sequence>MKLWLVHYFLGQLIWLGLKHWLAFTSHWFIGKVMVWLQLRQ</sequence>
<protein>
    <submittedName>
        <fullName evidence="1">Uncharacterized protein</fullName>
    </submittedName>
</protein>
<proteinExistence type="predicted"/>
<dbReference type="Proteomes" id="UP000593576">
    <property type="component" value="Unassembled WGS sequence"/>
</dbReference>
<evidence type="ECO:0000313" key="2">
    <source>
        <dbReference type="Proteomes" id="UP000593576"/>
    </source>
</evidence>
<accession>A0A7J9KTE3</accession>
<comment type="caution">
    <text evidence="1">The sequence shown here is derived from an EMBL/GenBank/DDBJ whole genome shotgun (WGS) entry which is preliminary data.</text>
</comment>
<keyword evidence="2" id="KW-1185">Reference proteome</keyword>
<dbReference type="AlphaFoldDB" id="A0A7J9KTE3"/>
<organism evidence="1 2">
    <name type="scientific">Gossypium schwendimanii</name>
    <name type="common">Cotton</name>
    <dbReference type="NCBI Taxonomy" id="34291"/>
    <lineage>
        <taxon>Eukaryota</taxon>
        <taxon>Viridiplantae</taxon>
        <taxon>Streptophyta</taxon>
        <taxon>Embryophyta</taxon>
        <taxon>Tracheophyta</taxon>
        <taxon>Spermatophyta</taxon>
        <taxon>Magnoliopsida</taxon>
        <taxon>eudicotyledons</taxon>
        <taxon>Gunneridae</taxon>
        <taxon>Pentapetalae</taxon>
        <taxon>rosids</taxon>
        <taxon>malvids</taxon>
        <taxon>Malvales</taxon>
        <taxon>Malvaceae</taxon>
        <taxon>Malvoideae</taxon>
        <taxon>Gossypium</taxon>
    </lineage>
</organism>
<gene>
    <name evidence="1" type="ORF">Goshw_019632</name>
</gene>
<dbReference type="EMBL" id="JABFAF010000002">
    <property type="protein sequence ID" value="MBA0849708.1"/>
    <property type="molecule type" value="Genomic_DNA"/>
</dbReference>